<dbReference type="CDD" id="cd17909">
    <property type="entry name" value="CheC_ClassI"/>
    <property type="match status" value="1"/>
</dbReference>
<keyword evidence="1" id="KW-0145">Chemotaxis</keyword>
<gene>
    <name evidence="4" type="ORF">SAMN05421730_100332</name>
</gene>
<dbReference type="InterPro" id="IPR028976">
    <property type="entry name" value="CheC-like_sf"/>
</dbReference>
<evidence type="ECO:0000313" key="4">
    <source>
        <dbReference type="EMBL" id="SCP95905.1"/>
    </source>
</evidence>
<dbReference type="GO" id="GO:0006935">
    <property type="term" value="P:chemotaxis"/>
    <property type="evidence" value="ECO:0007669"/>
    <property type="project" value="UniProtKB-KW"/>
</dbReference>
<dbReference type="PANTHER" id="PTHR43693:SF1">
    <property type="entry name" value="PROTEIN PHOSPHATASE CHEZ"/>
    <property type="match status" value="1"/>
</dbReference>
<dbReference type="STRING" id="1619234.SAMN05421730_100332"/>
<reference evidence="4 5" key="1">
    <citation type="submission" date="2016-09" db="EMBL/GenBank/DDBJ databases">
        <authorList>
            <person name="Capua I."/>
            <person name="De Benedictis P."/>
            <person name="Joannis T."/>
            <person name="Lombin L.H."/>
            <person name="Cattoli G."/>
        </authorList>
    </citation>
    <scope>NUCLEOTIDE SEQUENCE [LARGE SCALE GENOMIC DNA]</scope>
    <source>
        <strain evidence="4 5">GluBS11</strain>
    </source>
</reference>
<dbReference type="InterPro" id="IPR050992">
    <property type="entry name" value="CheZ_family_phosphatases"/>
</dbReference>
<evidence type="ECO:0000313" key="5">
    <source>
        <dbReference type="Proteomes" id="UP000199315"/>
    </source>
</evidence>
<feature type="domain" description="CheC-like protein" evidence="3">
    <location>
        <begin position="111"/>
        <end position="147"/>
    </location>
</feature>
<organism evidence="4 5">
    <name type="scientific">Anaerobium acetethylicum</name>
    <dbReference type="NCBI Taxonomy" id="1619234"/>
    <lineage>
        <taxon>Bacteria</taxon>
        <taxon>Bacillati</taxon>
        <taxon>Bacillota</taxon>
        <taxon>Clostridia</taxon>
        <taxon>Lachnospirales</taxon>
        <taxon>Lachnospiraceae</taxon>
        <taxon>Anaerobium</taxon>
    </lineage>
</organism>
<dbReference type="Gene3D" id="3.40.1550.10">
    <property type="entry name" value="CheC-like"/>
    <property type="match status" value="1"/>
</dbReference>
<dbReference type="PANTHER" id="PTHR43693">
    <property type="entry name" value="PROTEIN PHOSPHATASE CHEZ"/>
    <property type="match status" value="1"/>
</dbReference>
<dbReference type="OrthoDB" id="9812187at2"/>
<sequence length="204" mass="21719">MPKVDLDNMDSVYFDVLKEIGNIGAGNATTALAKLLNMRIDMKIPKVAMTGFDQLTSVVCSEEEIVVGIYLLLEGDVAGSMMFLLKEASAHRLADQLMGREKPAGNTFSAMDLSALQEAGNIIAGAYLSSLSALTNLTITASVPYISIDMAGAILSVPAIEFGKTGDKALLIETCISAKMMISGYFILIPELASYDRILEALGL</sequence>
<evidence type="ECO:0000256" key="2">
    <source>
        <dbReference type="ARBA" id="ARBA00022801"/>
    </source>
</evidence>
<dbReference type="InterPro" id="IPR007597">
    <property type="entry name" value="CheC"/>
</dbReference>
<proteinExistence type="predicted"/>
<evidence type="ECO:0000256" key="1">
    <source>
        <dbReference type="ARBA" id="ARBA00022500"/>
    </source>
</evidence>
<dbReference type="RefSeq" id="WP_091230651.1">
    <property type="nucleotide sequence ID" value="NZ_FMKA01000003.1"/>
</dbReference>
<evidence type="ECO:0000259" key="3">
    <source>
        <dbReference type="Pfam" id="PF04509"/>
    </source>
</evidence>
<dbReference type="SUPFAM" id="SSF103039">
    <property type="entry name" value="CheC-like"/>
    <property type="match status" value="1"/>
</dbReference>
<name>A0A1D3TQP6_9FIRM</name>
<dbReference type="Pfam" id="PF04509">
    <property type="entry name" value="CheC"/>
    <property type="match status" value="2"/>
</dbReference>
<protein>
    <submittedName>
        <fullName evidence="4">Chemotaxis protein CheC</fullName>
    </submittedName>
</protein>
<keyword evidence="5" id="KW-1185">Reference proteome</keyword>
<keyword evidence="2" id="KW-0378">Hydrolase</keyword>
<dbReference type="EMBL" id="FMKA01000003">
    <property type="protein sequence ID" value="SCP95905.1"/>
    <property type="molecule type" value="Genomic_DNA"/>
</dbReference>
<feature type="domain" description="CheC-like protein" evidence="3">
    <location>
        <begin position="15"/>
        <end position="47"/>
    </location>
</feature>
<dbReference type="Proteomes" id="UP000199315">
    <property type="component" value="Unassembled WGS sequence"/>
</dbReference>
<dbReference type="AlphaFoldDB" id="A0A1D3TQP6"/>
<dbReference type="GO" id="GO:0016787">
    <property type="term" value="F:hydrolase activity"/>
    <property type="evidence" value="ECO:0007669"/>
    <property type="project" value="UniProtKB-KW"/>
</dbReference>
<accession>A0A1D3TQP6</accession>